<dbReference type="EMBL" id="FQVL01000001">
    <property type="protein sequence ID" value="SHE39406.1"/>
    <property type="molecule type" value="Genomic_DNA"/>
</dbReference>
<protein>
    <submittedName>
        <fullName evidence="2">Uncharacterized protein</fullName>
    </submittedName>
</protein>
<accession>A0A1M4T4I9</accession>
<name>A0A1M4T4I9_9BACL</name>
<organism evidence="2 3">
    <name type="scientific">Seinonella peptonophila</name>
    <dbReference type="NCBI Taxonomy" id="112248"/>
    <lineage>
        <taxon>Bacteria</taxon>
        <taxon>Bacillati</taxon>
        <taxon>Bacillota</taxon>
        <taxon>Bacilli</taxon>
        <taxon>Bacillales</taxon>
        <taxon>Thermoactinomycetaceae</taxon>
        <taxon>Seinonella</taxon>
    </lineage>
</organism>
<dbReference type="AlphaFoldDB" id="A0A1M4T4I9"/>
<feature type="region of interest" description="Disordered" evidence="1">
    <location>
        <begin position="1"/>
        <end position="23"/>
    </location>
</feature>
<sequence length="57" mass="6888">MQQKQEEDHRKLAEVKKREDQPISQMILEAHEQIELKTNVSINKHQYDLEKSENNQE</sequence>
<reference evidence="2 3" key="1">
    <citation type="submission" date="2016-11" db="EMBL/GenBank/DDBJ databases">
        <authorList>
            <person name="Jaros S."/>
            <person name="Januszkiewicz K."/>
            <person name="Wedrychowicz H."/>
        </authorList>
    </citation>
    <scope>NUCLEOTIDE SEQUENCE [LARGE SCALE GENOMIC DNA]</scope>
    <source>
        <strain evidence="2 3">DSM 44666</strain>
    </source>
</reference>
<feature type="compositionally biased region" description="Basic and acidic residues" evidence="1">
    <location>
        <begin position="1"/>
        <end position="21"/>
    </location>
</feature>
<evidence type="ECO:0000313" key="3">
    <source>
        <dbReference type="Proteomes" id="UP000184476"/>
    </source>
</evidence>
<evidence type="ECO:0000256" key="1">
    <source>
        <dbReference type="SAM" id="MobiDB-lite"/>
    </source>
</evidence>
<dbReference type="RefSeq" id="WP_175552245.1">
    <property type="nucleotide sequence ID" value="NZ_FQVL01000001.1"/>
</dbReference>
<proteinExistence type="predicted"/>
<dbReference type="STRING" id="112248.SAMN05444392_101306"/>
<gene>
    <name evidence="2" type="ORF">SAMN05444392_101306</name>
</gene>
<keyword evidence="3" id="KW-1185">Reference proteome</keyword>
<dbReference type="Proteomes" id="UP000184476">
    <property type="component" value="Unassembled WGS sequence"/>
</dbReference>
<evidence type="ECO:0000313" key="2">
    <source>
        <dbReference type="EMBL" id="SHE39406.1"/>
    </source>
</evidence>